<feature type="domain" description="Aspartyl/asparaginy/proline hydroxylase" evidence="1">
    <location>
        <begin position="77"/>
        <end position="184"/>
    </location>
</feature>
<keyword evidence="3" id="KW-1185">Reference proteome</keyword>
<dbReference type="Proteomes" id="UP000619238">
    <property type="component" value="Unassembled WGS sequence"/>
</dbReference>
<dbReference type="RefSeq" id="WP_187561689.1">
    <property type="nucleotide sequence ID" value="NZ_JACGWS010000004.1"/>
</dbReference>
<reference evidence="2 3" key="1">
    <citation type="submission" date="2020-07" db="EMBL/GenBank/DDBJ databases">
        <title>Description of Kordia aestuariivivens sp. nov., isolated from a tidal flat.</title>
        <authorList>
            <person name="Park S."/>
            <person name="Yoon J.-H."/>
        </authorList>
    </citation>
    <scope>NUCLEOTIDE SEQUENCE [LARGE SCALE GENOMIC DNA]</scope>
    <source>
        <strain evidence="2 3">YSTF-M3</strain>
    </source>
</reference>
<protein>
    <submittedName>
        <fullName evidence="2">Aspartyl/asparaginyl beta-hydroxylase domain-containing protein</fullName>
    </submittedName>
</protein>
<dbReference type="Gene3D" id="2.60.120.330">
    <property type="entry name" value="B-lactam Antibiotic, Isopenicillin N Synthase, Chain"/>
    <property type="match status" value="1"/>
</dbReference>
<dbReference type="InterPro" id="IPR027443">
    <property type="entry name" value="IPNS-like_sf"/>
</dbReference>
<dbReference type="EMBL" id="JACGWS010000004">
    <property type="protein sequence ID" value="MBC8754638.1"/>
    <property type="molecule type" value="Genomic_DNA"/>
</dbReference>
<name>A0ABR7Q7W1_9FLAO</name>
<evidence type="ECO:0000313" key="3">
    <source>
        <dbReference type="Proteomes" id="UP000619238"/>
    </source>
</evidence>
<comment type="caution">
    <text evidence="2">The sequence shown here is derived from an EMBL/GenBank/DDBJ whole genome shotgun (WGS) entry which is preliminary data.</text>
</comment>
<dbReference type="Pfam" id="PF05118">
    <property type="entry name" value="Asp_Arg_Hydrox"/>
    <property type="match status" value="1"/>
</dbReference>
<gene>
    <name evidence="2" type="ORF">H2O64_08125</name>
</gene>
<dbReference type="InterPro" id="IPR007803">
    <property type="entry name" value="Asp/Arg/Pro-Hydrxlase"/>
</dbReference>
<evidence type="ECO:0000259" key="1">
    <source>
        <dbReference type="Pfam" id="PF05118"/>
    </source>
</evidence>
<accession>A0ABR7Q7W1</accession>
<organism evidence="2 3">
    <name type="scientific">Kordia aestuariivivens</name>
    <dbReference type="NCBI Taxonomy" id="2759037"/>
    <lineage>
        <taxon>Bacteria</taxon>
        <taxon>Pseudomonadati</taxon>
        <taxon>Bacteroidota</taxon>
        <taxon>Flavobacteriia</taxon>
        <taxon>Flavobacteriales</taxon>
        <taxon>Flavobacteriaceae</taxon>
        <taxon>Kordia</taxon>
    </lineage>
</organism>
<proteinExistence type="predicted"/>
<dbReference type="SUPFAM" id="SSF51197">
    <property type="entry name" value="Clavaminate synthase-like"/>
    <property type="match status" value="1"/>
</dbReference>
<evidence type="ECO:0000313" key="2">
    <source>
        <dbReference type="EMBL" id="MBC8754638.1"/>
    </source>
</evidence>
<sequence length="198" mass="22513">MAHATPKTQSKDRIKLPFTFDADKMLAEFEALKLQSFEYYNVIPLRAPAHTVDTSLPAPPPADDYADGSWCDWLDTEYLESAPYLKSVVDTFKANTDVTLVRLLRLATNSVVQEHTDPTLGLEIHKSVIRLTIPILNKEGIQFFLNGTEVPMMPGECWYLRLTDPHRVINNGPEERVNLTIDMVPNDWIRNIIMGSDR</sequence>